<comment type="caution">
    <text evidence="2">The sequence shown here is derived from an EMBL/GenBank/DDBJ whole genome shotgun (WGS) entry which is preliminary data.</text>
</comment>
<evidence type="ECO:0000313" key="2">
    <source>
        <dbReference type="EMBL" id="EGH35848.1"/>
    </source>
</evidence>
<feature type="domain" description="P-type ATPase A" evidence="1">
    <location>
        <begin position="1"/>
        <end position="37"/>
    </location>
</feature>
<feature type="non-terminal residue" evidence="2">
    <location>
        <position position="38"/>
    </location>
</feature>
<dbReference type="AlphaFoldDB" id="F3G056"/>
<dbReference type="InterPro" id="IPR059000">
    <property type="entry name" value="ATPase_P-type_domA"/>
</dbReference>
<name>F3G056_PSESX</name>
<dbReference type="Gene3D" id="2.70.150.10">
    <property type="entry name" value="Calcium-transporting ATPase, cytoplasmic transduction domain A"/>
    <property type="match status" value="1"/>
</dbReference>
<proteinExistence type="predicted"/>
<feature type="non-terminal residue" evidence="2">
    <location>
        <position position="1"/>
    </location>
</feature>
<reference evidence="2 3" key="1">
    <citation type="journal article" date="2011" name="PLoS Pathog.">
        <title>Dynamic evolution of pathogenicity revealed by sequencing and comparative genomics of 19 Pseudomonas syringae isolates.</title>
        <authorList>
            <person name="Baltrus D.A."/>
            <person name="Nishimura M.T."/>
            <person name="Romanchuk A."/>
            <person name="Chang J.H."/>
            <person name="Mukhtar M.S."/>
            <person name="Cherkis K."/>
            <person name="Roach J."/>
            <person name="Grant S.R."/>
            <person name="Jones C.D."/>
            <person name="Dangl J.L."/>
        </authorList>
    </citation>
    <scope>NUCLEOTIDE SEQUENCE [LARGE SCALE GENOMIC DNA]</scope>
    <source>
        <strain evidence="3">M301072PT</strain>
    </source>
</reference>
<dbReference type="HOGENOM" id="CLU_3337319_0_0_6"/>
<dbReference type="SUPFAM" id="SSF81653">
    <property type="entry name" value="Calcium ATPase, transduction domain A"/>
    <property type="match status" value="1"/>
</dbReference>
<evidence type="ECO:0000259" key="1">
    <source>
        <dbReference type="Pfam" id="PF00122"/>
    </source>
</evidence>
<dbReference type="Pfam" id="PF00122">
    <property type="entry name" value="E1-E2_ATPase"/>
    <property type="match status" value="1"/>
</dbReference>
<accession>F3G056</accession>
<evidence type="ECO:0000313" key="3">
    <source>
        <dbReference type="Proteomes" id="UP000004471"/>
    </source>
</evidence>
<dbReference type="EMBL" id="AEAH01004124">
    <property type="protein sequence ID" value="EGH35848.1"/>
    <property type="molecule type" value="Genomic_DNA"/>
</dbReference>
<organism evidence="2 3">
    <name type="scientific">Pseudomonas syringae pv. japonica str. M301072</name>
    <dbReference type="NCBI Taxonomy" id="629262"/>
    <lineage>
        <taxon>Bacteria</taxon>
        <taxon>Pseudomonadati</taxon>
        <taxon>Pseudomonadota</taxon>
        <taxon>Gammaproteobacteria</taxon>
        <taxon>Pseudomonadales</taxon>
        <taxon>Pseudomonadaceae</taxon>
        <taxon>Pseudomonas</taxon>
        <taxon>Pseudomonas syringae</taxon>
    </lineage>
</organism>
<gene>
    <name evidence="2" type="ORF">PSYJA_45126</name>
</gene>
<sequence length="38" mass="3829">GDRVPADGRVLSGQASLDTSSITGESVPLEAIVGVEVF</sequence>
<dbReference type="InterPro" id="IPR008250">
    <property type="entry name" value="ATPase_P-typ_transduc_dom_A_sf"/>
</dbReference>
<protein>
    <submittedName>
        <fullName evidence="2">Heavy metal-(Cd/Co/Hg/Pb/Zn)-translocating P-type ATPase</fullName>
    </submittedName>
</protein>
<dbReference type="Proteomes" id="UP000004471">
    <property type="component" value="Unassembled WGS sequence"/>
</dbReference>